<name>A0A165SX16_9RHOB</name>
<dbReference type="RefSeq" id="WP_207209500.1">
    <property type="nucleotide sequence ID" value="NZ_CP012661.1"/>
</dbReference>
<dbReference type="PATRIC" id="fig|1335048.3.peg.4205"/>
<geneLocation type="plasmid" evidence="4">
    <name>cai42_Plasmida</name>
</geneLocation>
<dbReference type="EMBL" id="CP012662">
    <property type="protein sequence ID" value="AMY72043.1"/>
    <property type="molecule type" value="Genomic_DNA"/>
</dbReference>
<dbReference type="KEGG" id="daa:AKL17_1p0042"/>
<dbReference type="InterPro" id="IPR006935">
    <property type="entry name" value="Helicase/UvrB_N"/>
</dbReference>
<evidence type="ECO:0000313" key="4">
    <source>
        <dbReference type="Proteomes" id="UP000076128"/>
    </source>
</evidence>
<reference evidence="3 4" key="1">
    <citation type="submission" date="2015-09" db="EMBL/GenBank/DDBJ databases">
        <title>Complete genome sequence of Defluviimonas alba cai42t isolated from an oilfield in Xinjiang.</title>
        <authorList>
            <person name="Geng S."/>
            <person name="Pan X."/>
            <person name="Wu X."/>
        </authorList>
    </citation>
    <scope>NUCLEOTIDE SEQUENCE [LARGE SCALE GENOMIC DNA]</scope>
    <source>
        <strain evidence="4">cai42</strain>
        <strain evidence="3">Cai42</strain>
        <plasmid evidence="4">cai42_Plasmida</plasmid>
        <plasmid evidence="3">pcai42A</plasmid>
    </source>
</reference>
<protein>
    <submittedName>
        <fullName evidence="3">Type III restriction protein res subunit</fullName>
    </submittedName>
</protein>
<dbReference type="GO" id="GO:0003677">
    <property type="term" value="F:DNA binding"/>
    <property type="evidence" value="ECO:0007669"/>
    <property type="project" value="InterPro"/>
</dbReference>
<dbReference type="Gene3D" id="3.40.50.300">
    <property type="entry name" value="P-loop containing nucleotide triphosphate hydrolases"/>
    <property type="match status" value="1"/>
</dbReference>
<evidence type="ECO:0000313" key="3">
    <source>
        <dbReference type="EMBL" id="AMY72043.1"/>
    </source>
</evidence>
<dbReference type="Proteomes" id="UP000076128">
    <property type="component" value="Chromosome"/>
</dbReference>
<evidence type="ECO:0000313" key="2">
    <source>
        <dbReference type="EMBL" id="AMY71264.1"/>
    </source>
</evidence>
<dbReference type="GO" id="GO:0016787">
    <property type="term" value="F:hydrolase activity"/>
    <property type="evidence" value="ECO:0007669"/>
    <property type="project" value="InterPro"/>
</dbReference>
<dbReference type="Pfam" id="PF04851">
    <property type="entry name" value="ResIII"/>
    <property type="match status" value="1"/>
</dbReference>
<dbReference type="InterPro" id="IPR027417">
    <property type="entry name" value="P-loop_NTPase"/>
</dbReference>
<dbReference type="EMBL" id="CP012661">
    <property type="protein sequence ID" value="AMY71264.1"/>
    <property type="molecule type" value="Genomic_DNA"/>
</dbReference>
<keyword evidence="3" id="KW-0614">Plasmid</keyword>
<gene>
    <name evidence="3" type="ORF">AKL17_1p0042</name>
    <name evidence="2" type="ORF">AKL17_4042</name>
</gene>
<dbReference type="KEGG" id="daa:AKL17_4042"/>
<proteinExistence type="predicted"/>
<dbReference type="Proteomes" id="UP000076128">
    <property type="component" value="Plasmid pcai42A"/>
</dbReference>
<feature type="domain" description="Helicase/UvrB N-terminal" evidence="1">
    <location>
        <begin position="3"/>
        <end position="59"/>
    </location>
</feature>
<dbReference type="SUPFAM" id="SSF52540">
    <property type="entry name" value="P-loop containing nucleoside triphosphate hydrolases"/>
    <property type="match status" value="1"/>
</dbReference>
<organism evidence="3 4">
    <name type="scientific">Frigidibacter mobilis</name>
    <dbReference type="NCBI Taxonomy" id="1335048"/>
    <lineage>
        <taxon>Bacteria</taxon>
        <taxon>Pseudomonadati</taxon>
        <taxon>Pseudomonadota</taxon>
        <taxon>Alphaproteobacteria</taxon>
        <taxon>Rhodobacterales</taxon>
        <taxon>Paracoccaceae</taxon>
        <taxon>Frigidibacter</taxon>
    </lineage>
</organism>
<accession>A0A165SX16</accession>
<keyword evidence="4" id="KW-1185">Reference proteome</keyword>
<geneLocation type="plasmid" evidence="3">
    <name>pcai42A</name>
</geneLocation>
<evidence type="ECO:0000259" key="1">
    <source>
        <dbReference type="Pfam" id="PF04851"/>
    </source>
</evidence>
<dbReference type="AlphaFoldDB" id="A0A165SX16"/>
<dbReference type="GO" id="GO:0005524">
    <property type="term" value="F:ATP binding"/>
    <property type="evidence" value="ECO:0007669"/>
    <property type="project" value="InterPro"/>
</dbReference>
<sequence>MIDVALIQSLVRNGEVDDIVADYGQLIVDECHHLSAASFELVARRTKARYVAGLSATVARKDGHHPIIFMQCGP</sequence>
<dbReference type="STRING" id="1335048.AKL17_4042"/>